<keyword evidence="2" id="KW-1185">Reference proteome</keyword>
<accession>A0A5Q2TET3</accession>
<organism evidence="1 2">
    <name type="scientific">Gracilibacillus salitolerans</name>
    <dbReference type="NCBI Taxonomy" id="2663022"/>
    <lineage>
        <taxon>Bacteria</taxon>
        <taxon>Bacillati</taxon>
        <taxon>Bacillota</taxon>
        <taxon>Bacilli</taxon>
        <taxon>Bacillales</taxon>
        <taxon>Bacillaceae</taxon>
        <taxon>Gracilibacillus</taxon>
    </lineage>
</organism>
<evidence type="ECO:0000313" key="2">
    <source>
        <dbReference type="Proteomes" id="UP000339690"/>
    </source>
</evidence>
<sequence>MKKKMGIYRTACYKVEDVFIKMLTRKQNSDEVREKVEAYRTQKEIKKQRGKQEEYISKE</sequence>
<reference evidence="1 2" key="1">
    <citation type="submission" date="2019-11" db="EMBL/GenBank/DDBJ databases">
        <title>Gracilibacillus salitolerans sp. nov., a moderate halophile isolated from a saline soil in northwest China.</title>
        <authorList>
            <person name="Gan L."/>
        </authorList>
    </citation>
    <scope>NUCLEOTIDE SEQUENCE [LARGE SCALE GENOMIC DNA]</scope>
    <source>
        <strain evidence="1 2">SCU50</strain>
    </source>
</reference>
<dbReference type="KEGG" id="grc:GI584_03600"/>
<evidence type="ECO:0000313" key="1">
    <source>
        <dbReference type="EMBL" id="QGH33175.1"/>
    </source>
</evidence>
<dbReference type="EMBL" id="CP045915">
    <property type="protein sequence ID" value="QGH33175.1"/>
    <property type="molecule type" value="Genomic_DNA"/>
</dbReference>
<name>A0A5Q2TET3_9BACI</name>
<dbReference type="AlphaFoldDB" id="A0A5Q2TET3"/>
<proteinExistence type="predicted"/>
<dbReference type="RefSeq" id="WP_153790260.1">
    <property type="nucleotide sequence ID" value="NZ_CP045915.1"/>
</dbReference>
<gene>
    <name evidence="1" type="ORF">GI584_03600</name>
</gene>
<dbReference type="Proteomes" id="UP000339690">
    <property type="component" value="Chromosome"/>
</dbReference>
<protein>
    <submittedName>
        <fullName evidence="1">Uncharacterized protein</fullName>
    </submittedName>
</protein>